<evidence type="ECO:0000256" key="6">
    <source>
        <dbReference type="ARBA" id="ARBA00022723"/>
    </source>
</evidence>
<evidence type="ECO:0000256" key="8">
    <source>
        <dbReference type="ARBA" id="ARBA00022771"/>
    </source>
</evidence>
<dbReference type="PROSITE" id="PS50865">
    <property type="entry name" value="ZF_MYND_2"/>
    <property type="match status" value="1"/>
</dbReference>
<evidence type="ECO:0000256" key="5">
    <source>
        <dbReference type="ARBA" id="ARBA00022722"/>
    </source>
</evidence>
<sequence>MSTLEDLRLEVVGTLYSLNSDHLIAVCDFLNIVGTQRENVLGKSRSFLITHIVKYVERDEVEELEDQGMSFLLNLKDKITEIQLSKQNTVESQQKELHVTQMSEQEKLQKQIEALQLALQLSLQPKEGESKQDVQTESQKDQTFQGSVPTKDLTQSLLWQREFKISGQIGEPGQKDKLSFSSLAHQIENGKKKNVPEHEIVHAVIKAIVPGMQLRSYLEGKANLTLPTLRRILRSHYQERGATELYKQLMSEVQDSKETPQNFLIRVLDLRQKILFASQEAESSLKYDPILVQNMFLHTVLTGLQNDYIRGDLKPYLQQTDVSDELLLEKLNLACMTETERQNKKKIAVQHRTVVVHSAECNDISAPAEKKGKTSLQENKNKHNPDLLNELREIKSDMALLKNLSAEVSQIRESIQLPQTAAEQGPSSPGFRNYASASHPECPFPGYWPNYNPGQGGRTAQFQQGFAPHRLSSQMSRQRRRCLNCQQSDTDNYCTHCYRCGSTLYCSKLCQAHHWGKHKKDCHQKEHKGVKELSAKMRTNSNKSLGVAALVGKQCLIDCYIHGVKTTALWDTGSQVCIIDEWWKNEILPNVRLRQLSEIIDAPDTLQIVAASGQDIPYVGWIEVTFQLPGEYSDRIDSVIPMLVTKGKHLSHPIIGYNAIEFIVTSSAGDRKDPACGEQLKRIVNMVLPRLEISQIQAFIEFVKAEESHEYVVRTPSEKVLIPKRTSLQVECRIKMSPLKEDTTLMFEPDLDPKWTEGLEFQETLIKVKRGAPPYIILDARNPTDHDIVLWGRTVVGTARGVQAVYPSMSFDQLSQSIPVSVNPIQTSIADLWNPPVDLSHLSQPEKETVCKMLREECASFSKSDDDIGCIENLTLKISLKDTVPVARSYISVPKPLYREVKDYLHDLIAQGWISKSTSSYASPVVCVRKRDGSLRLCVDYRELNKKTHPDRQPIPRVQDILDNLGGNSWFSLLDQGKAYHQGFMAKESRPLTAFVTPWGLYEWIRIPFGLMNAPAAFQRCMEECLESLRDRICVPYLDDILVYSKSFEDHVHHVREVLQQLRRYGIKLKPSKCGMFKKEIRYLGRIVSAEGSKVDPADTEAVRAWKEKRPSTVGQLRTVMGLLSYYRQYIKDFSKIAGPLYDLLKGTPGVENTCQNSKRSKVKNRGVPSNQPIVWKDEHQEILEKLINYLVEPPVLGFPDFSLPFILHTDASNQGLGAVLYQKQDGKLRVIAYGSRTLTAAERNYHLHSGKLEFLALKWSVTEKFRDYLYYAPTFTVFSDNNPLTYVLSSAKLNATGCRWVAELADFHFSIKYRPGRENADADSLSRLPLDIEGMIEQCTEEMSSDCIAATAQAVEVQEDVSPLVASALSSSLPDGDDSEPLPVAEIQLSQREDPHIGHVIKYKLTGIRPSARQMKSLTPQTRCLLREWEKLHFDKDGILKRKKANRHQLVLPERYKMVVMKKLHNEMGHQGVDRTTSLIRDRFFWPHMQQEIEHYVAKSCPCLKQKKPCKETRAPLTNIITTQPFELVSVDFLHLDKCKGGYEYILVIVDQFTRFAQAYPTTSKSAKTVADRLFNDYALRFGFPKRIHHDQGGEFENQLLAQLTKNCGVLSSRTTPYHPQGNGQTERFNRTLLQMLKTLTDKQKTNWKESLNKLIFAYNSTKCDVTGFSPFYLLYGRHPRLPVDLLFGLEESTGTVSHQEYLQRWREQMREAYEIARENVEKAAARSKKHYDRKLRSTTLYPGDRVLIRNLTPRGGTGKLRNHWEETIHTVVRRMKEDLPIYEVKPEVGKGRSRILHHNLLLSCDHLPVEGQSDMAANSEKRMTKQKRRYAVKPNEDEDEEDEDEFCLYYSPNQQHRGEGSDGDPDELEREASELAGQTKDGEDVVEGVDIVEFSQEECPGEDRDEELIQVEDSLVTEHRNERIEVEHTVSPEPLNDSALNERHFRPHRERRAPRLFTYDHLGTPACYNTSCRSEGQQYRNMPYFRQQTVPPWTNLMPYYNPYQYLAYRYQR</sequence>
<keyword evidence="6" id="KW-0479">Metal-binding</keyword>
<dbReference type="InterPro" id="IPR012337">
    <property type="entry name" value="RNaseH-like_sf"/>
</dbReference>
<dbReference type="InterPro" id="IPR036397">
    <property type="entry name" value="RNaseH_sf"/>
</dbReference>
<keyword evidence="3" id="KW-0808">Transferase</keyword>
<dbReference type="Pfam" id="PF17917">
    <property type="entry name" value="RT_RNaseH"/>
    <property type="match status" value="1"/>
</dbReference>
<comment type="caution">
    <text evidence="18">The sequence shown here is derived from an EMBL/GenBank/DDBJ whole genome shotgun (WGS) entry which is preliminary data.</text>
</comment>
<keyword evidence="8 13" id="KW-0863">Zinc-finger</keyword>
<dbReference type="EMBL" id="JAMKFB020000708">
    <property type="protein sequence ID" value="KAL0148281.1"/>
    <property type="molecule type" value="Genomic_DNA"/>
</dbReference>
<dbReference type="CDD" id="cd01647">
    <property type="entry name" value="RT_LTR"/>
    <property type="match status" value="1"/>
</dbReference>
<dbReference type="CDD" id="cd09274">
    <property type="entry name" value="RNase_HI_RT_Ty3"/>
    <property type="match status" value="1"/>
</dbReference>
<evidence type="ECO:0000256" key="7">
    <source>
        <dbReference type="ARBA" id="ARBA00022759"/>
    </source>
</evidence>
<dbReference type="InterPro" id="IPR001584">
    <property type="entry name" value="Integrase_cat-core"/>
</dbReference>
<dbReference type="SUPFAM" id="SSF144232">
    <property type="entry name" value="HIT/MYND zinc finger-like"/>
    <property type="match status" value="1"/>
</dbReference>
<keyword evidence="10" id="KW-0862">Zinc</keyword>
<evidence type="ECO:0000259" key="15">
    <source>
        <dbReference type="PROSITE" id="PS50865"/>
    </source>
</evidence>
<dbReference type="Proteomes" id="UP001529510">
    <property type="component" value="Unassembled WGS sequence"/>
</dbReference>
<dbReference type="Pfam" id="PF17921">
    <property type="entry name" value="Integrase_H2C2"/>
    <property type="match status" value="1"/>
</dbReference>
<evidence type="ECO:0000256" key="3">
    <source>
        <dbReference type="ARBA" id="ARBA00022679"/>
    </source>
</evidence>
<organism evidence="18 19">
    <name type="scientific">Cirrhinus mrigala</name>
    <name type="common">Mrigala</name>
    <dbReference type="NCBI Taxonomy" id="683832"/>
    <lineage>
        <taxon>Eukaryota</taxon>
        <taxon>Metazoa</taxon>
        <taxon>Chordata</taxon>
        <taxon>Craniata</taxon>
        <taxon>Vertebrata</taxon>
        <taxon>Euteleostomi</taxon>
        <taxon>Actinopterygii</taxon>
        <taxon>Neopterygii</taxon>
        <taxon>Teleostei</taxon>
        <taxon>Ostariophysi</taxon>
        <taxon>Cypriniformes</taxon>
        <taxon>Cyprinidae</taxon>
        <taxon>Labeoninae</taxon>
        <taxon>Labeonini</taxon>
        <taxon>Cirrhinus</taxon>
    </lineage>
</organism>
<dbReference type="SUPFAM" id="SSF53098">
    <property type="entry name" value="Ribonuclease H-like"/>
    <property type="match status" value="1"/>
</dbReference>
<feature type="region of interest" description="Disordered" evidence="14">
    <location>
        <begin position="128"/>
        <end position="147"/>
    </location>
</feature>
<evidence type="ECO:0000313" key="18">
    <source>
        <dbReference type="EMBL" id="KAL0148281.1"/>
    </source>
</evidence>
<dbReference type="InterPro" id="IPR041373">
    <property type="entry name" value="RT_RNaseH"/>
</dbReference>
<dbReference type="Gene3D" id="3.30.70.270">
    <property type="match status" value="2"/>
</dbReference>
<proteinExistence type="inferred from homology"/>
<dbReference type="FunFam" id="3.30.420.10:FF:000032">
    <property type="entry name" value="Retrovirus-related Pol polyprotein from transposon 297-like Protein"/>
    <property type="match status" value="1"/>
</dbReference>
<evidence type="ECO:0000256" key="4">
    <source>
        <dbReference type="ARBA" id="ARBA00022695"/>
    </source>
</evidence>
<evidence type="ECO:0000259" key="17">
    <source>
        <dbReference type="PROSITE" id="PS50994"/>
    </source>
</evidence>
<feature type="domain" description="MYND-type" evidence="15">
    <location>
        <begin position="482"/>
        <end position="522"/>
    </location>
</feature>
<feature type="compositionally biased region" description="Acidic residues" evidence="14">
    <location>
        <begin position="1838"/>
        <end position="1848"/>
    </location>
</feature>
<comment type="similarity">
    <text evidence="1">Belongs to the beta type-B retroviral polymerase family. HERV class-II K(HML-2) pol subfamily.</text>
</comment>
<evidence type="ECO:0000256" key="11">
    <source>
        <dbReference type="ARBA" id="ARBA00022918"/>
    </source>
</evidence>
<feature type="domain" description="Reverse transcriptase" evidence="16">
    <location>
        <begin position="909"/>
        <end position="1088"/>
    </location>
</feature>
<evidence type="ECO:0000256" key="1">
    <source>
        <dbReference type="ARBA" id="ARBA00010879"/>
    </source>
</evidence>
<dbReference type="InterPro" id="IPR043502">
    <property type="entry name" value="DNA/RNA_pol_sf"/>
</dbReference>
<dbReference type="InterPro" id="IPR002893">
    <property type="entry name" value="Znf_MYND"/>
</dbReference>
<evidence type="ECO:0000256" key="9">
    <source>
        <dbReference type="ARBA" id="ARBA00022801"/>
    </source>
</evidence>
<dbReference type="GO" id="GO:0003964">
    <property type="term" value="F:RNA-directed DNA polymerase activity"/>
    <property type="evidence" value="ECO:0007669"/>
    <property type="project" value="UniProtKB-KW"/>
</dbReference>
<gene>
    <name evidence="18" type="ORF">M9458_056427</name>
</gene>
<feature type="region of interest" description="Disordered" evidence="14">
    <location>
        <begin position="1817"/>
        <end position="1884"/>
    </location>
</feature>
<dbReference type="Gene3D" id="6.10.140.2220">
    <property type="match status" value="1"/>
</dbReference>
<evidence type="ECO:0000256" key="12">
    <source>
        <dbReference type="ARBA" id="ARBA00039658"/>
    </source>
</evidence>
<feature type="domain" description="Integrase catalytic" evidence="17">
    <location>
        <begin position="1522"/>
        <end position="1680"/>
    </location>
</feature>
<dbReference type="PANTHER" id="PTHR37984:SF15">
    <property type="entry name" value="INTEGRASE CATALYTIC DOMAIN-CONTAINING PROTEIN"/>
    <property type="match status" value="1"/>
</dbReference>
<feature type="compositionally biased region" description="Basic and acidic residues" evidence="14">
    <location>
        <begin position="128"/>
        <end position="140"/>
    </location>
</feature>
<evidence type="ECO:0000256" key="13">
    <source>
        <dbReference type="PROSITE-ProRule" id="PRU00134"/>
    </source>
</evidence>
<evidence type="ECO:0000313" key="19">
    <source>
        <dbReference type="Proteomes" id="UP001529510"/>
    </source>
</evidence>
<dbReference type="PROSITE" id="PS50878">
    <property type="entry name" value="RT_POL"/>
    <property type="match status" value="1"/>
</dbReference>
<evidence type="ECO:0000256" key="14">
    <source>
        <dbReference type="SAM" id="MobiDB-lite"/>
    </source>
</evidence>
<dbReference type="Gene3D" id="3.10.20.370">
    <property type="match status" value="1"/>
</dbReference>
<evidence type="ECO:0000256" key="2">
    <source>
        <dbReference type="ARBA" id="ARBA00012180"/>
    </source>
</evidence>
<dbReference type="FunFam" id="1.10.340.70:FF:000001">
    <property type="entry name" value="Retrovirus-related Pol polyprotein from transposon gypsy-like Protein"/>
    <property type="match status" value="1"/>
</dbReference>
<keyword evidence="11" id="KW-0695">RNA-directed DNA polymerase</keyword>
<evidence type="ECO:0000256" key="10">
    <source>
        <dbReference type="ARBA" id="ARBA00022833"/>
    </source>
</evidence>
<dbReference type="GO" id="GO:0004523">
    <property type="term" value="F:RNA-DNA hybrid ribonuclease activity"/>
    <property type="evidence" value="ECO:0007669"/>
    <property type="project" value="UniProtKB-EC"/>
</dbReference>
<dbReference type="FunFam" id="3.10.20.370:FF:000001">
    <property type="entry name" value="Retrovirus-related Pol polyprotein from transposon 17.6-like protein"/>
    <property type="match status" value="1"/>
</dbReference>
<dbReference type="Gene3D" id="1.10.340.70">
    <property type="match status" value="1"/>
</dbReference>
<dbReference type="InterPro" id="IPR041588">
    <property type="entry name" value="Integrase_H2C2"/>
</dbReference>
<name>A0ABD0MI03_CIRMR</name>
<accession>A0ABD0MI03</accession>
<dbReference type="InterPro" id="IPR050951">
    <property type="entry name" value="Retrovirus_Pol_polyprotein"/>
</dbReference>
<protein>
    <recommendedName>
        <fullName evidence="12">Gypsy retrotransposon integrase-like protein 1</fullName>
        <ecNumber evidence="2">3.1.26.4</ecNumber>
    </recommendedName>
</protein>
<reference evidence="18 19" key="1">
    <citation type="submission" date="2024-05" db="EMBL/GenBank/DDBJ databases">
        <title>Genome sequencing and assembly of Indian major carp, Cirrhinus mrigala (Hamilton, 1822).</title>
        <authorList>
            <person name="Mohindra V."/>
            <person name="Chowdhury L.M."/>
            <person name="Lal K."/>
            <person name="Jena J.K."/>
        </authorList>
    </citation>
    <scope>NUCLEOTIDE SEQUENCE [LARGE SCALE GENOMIC DNA]</scope>
    <source>
        <strain evidence="18">CM1030</strain>
        <tissue evidence="18">Blood</tissue>
    </source>
</reference>
<dbReference type="GO" id="GO:0008270">
    <property type="term" value="F:zinc ion binding"/>
    <property type="evidence" value="ECO:0007669"/>
    <property type="project" value="UniProtKB-KW"/>
</dbReference>
<evidence type="ECO:0000259" key="16">
    <source>
        <dbReference type="PROSITE" id="PS50878"/>
    </source>
</evidence>
<dbReference type="EC" id="3.1.26.4" evidence="2"/>
<dbReference type="PROSITE" id="PS50994">
    <property type="entry name" value="INTEGRASE"/>
    <property type="match status" value="1"/>
</dbReference>
<dbReference type="PROSITE" id="PS01360">
    <property type="entry name" value="ZF_MYND_1"/>
    <property type="match status" value="1"/>
</dbReference>
<dbReference type="PANTHER" id="PTHR37984">
    <property type="entry name" value="PROTEIN CBG26694"/>
    <property type="match status" value="1"/>
</dbReference>
<dbReference type="Gene3D" id="3.10.10.10">
    <property type="entry name" value="HIV Type 1 Reverse Transcriptase, subunit A, domain 1"/>
    <property type="match status" value="1"/>
</dbReference>
<keyword evidence="9" id="KW-0378">Hydrolase</keyword>
<keyword evidence="7" id="KW-0255">Endonuclease</keyword>
<dbReference type="Pfam" id="PF00078">
    <property type="entry name" value="RVT_1"/>
    <property type="match status" value="1"/>
</dbReference>
<keyword evidence="5" id="KW-0540">Nuclease</keyword>
<dbReference type="InterPro" id="IPR043128">
    <property type="entry name" value="Rev_trsase/Diguanyl_cyclase"/>
</dbReference>
<dbReference type="SUPFAM" id="SSF56672">
    <property type="entry name" value="DNA/RNA polymerases"/>
    <property type="match status" value="1"/>
</dbReference>
<dbReference type="Gene3D" id="3.30.420.10">
    <property type="entry name" value="Ribonuclease H-like superfamily/Ribonuclease H"/>
    <property type="match status" value="1"/>
</dbReference>
<dbReference type="InterPro" id="IPR000477">
    <property type="entry name" value="RT_dom"/>
</dbReference>
<keyword evidence="4" id="KW-0548">Nucleotidyltransferase</keyword>
<keyword evidence="19" id="KW-1185">Reference proteome</keyword>
<dbReference type="Pfam" id="PF00665">
    <property type="entry name" value="rve"/>
    <property type="match status" value="1"/>
</dbReference>